<dbReference type="EMBL" id="JACASZ010000009">
    <property type="protein sequence ID" value="NWJ77126.1"/>
    <property type="molecule type" value="Genomic_DNA"/>
</dbReference>
<dbReference type="Gene3D" id="3.40.50.300">
    <property type="entry name" value="P-loop containing nucleotide triphosphate hydrolases"/>
    <property type="match status" value="1"/>
</dbReference>
<dbReference type="InterPro" id="IPR007694">
    <property type="entry name" value="DNA_helicase_DnaB-like_C"/>
</dbReference>
<sequence length="269" mass="31355">MERLESIILRSLLYNEEYARKTLPFFKDEYFTQFTDRVVFQEIKKYFNKYSNPPTKEAVIIELGERNDLTDENFQSTTELLKEVEESYEKNDKENLSWLLERSEKFCQDKALYNAITESIGIFDETKESSFTKSAIPTILSDALSVSFDVHIGHDYLDNSMERFEFYRRKEEKIPFDLEYFNKITAGGLPRKTLNIALAGTGIGKSLFMCHMAANCLSESLNVLYITLEMAEERIAERIDANLMNVTLDALKELPKEVYTKKIDKLKNK</sequence>
<dbReference type="GO" id="GO:0006260">
    <property type="term" value="P:DNA replication"/>
    <property type="evidence" value="ECO:0007669"/>
    <property type="project" value="InterPro"/>
</dbReference>
<comment type="caution">
    <text evidence="2">The sequence shown here is derived from an EMBL/GenBank/DDBJ whole genome shotgun (WGS) entry which is preliminary data.</text>
</comment>
<evidence type="ECO:0000259" key="1">
    <source>
        <dbReference type="Pfam" id="PF03796"/>
    </source>
</evidence>
<dbReference type="InterPro" id="IPR027417">
    <property type="entry name" value="P-loop_NTPase"/>
</dbReference>
<gene>
    <name evidence="2" type="ORF">HX865_01255</name>
</gene>
<proteinExistence type="predicted"/>
<evidence type="ECO:0000313" key="2">
    <source>
        <dbReference type="EMBL" id="NWJ77126.1"/>
    </source>
</evidence>
<dbReference type="GO" id="GO:0005524">
    <property type="term" value="F:ATP binding"/>
    <property type="evidence" value="ECO:0007669"/>
    <property type="project" value="InterPro"/>
</dbReference>
<evidence type="ECO:0000313" key="3">
    <source>
        <dbReference type="Proteomes" id="UP000527815"/>
    </source>
</evidence>
<protein>
    <submittedName>
        <fullName evidence="2">AAA family ATPase</fullName>
    </submittedName>
</protein>
<dbReference type="Pfam" id="PF03796">
    <property type="entry name" value="DnaB_C"/>
    <property type="match status" value="1"/>
</dbReference>
<dbReference type="SUPFAM" id="SSF52540">
    <property type="entry name" value="P-loop containing nucleoside triphosphate hydrolases"/>
    <property type="match status" value="1"/>
</dbReference>
<dbReference type="AlphaFoldDB" id="A0A7K4N1N4"/>
<feature type="domain" description="SF4 helicase" evidence="1">
    <location>
        <begin position="178"/>
        <end position="253"/>
    </location>
</feature>
<dbReference type="GO" id="GO:0003678">
    <property type="term" value="F:DNA helicase activity"/>
    <property type="evidence" value="ECO:0007669"/>
    <property type="project" value="InterPro"/>
</dbReference>
<accession>A0A7K4N1N4</accession>
<feature type="non-terminal residue" evidence="2">
    <location>
        <position position="269"/>
    </location>
</feature>
<reference evidence="2 3" key="1">
    <citation type="journal article" date="2019" name="Environ. Microbiol.">
        <title>Genomics insights into ecotype formation of ammonia-oxidizing archaea in the deep ocean.</title>
        <authorList>
            <person name="Wang Y."/>
            <person name="Huang J.M."/>
            <person name="Cui G.J."/>
            <person name="Nunoura T."/>
            <person name="Takaki Y."/>
            <person name="Li W.L."/>
            <person name="Li J."/>
            <person name="Gao Z.M."/>
            <person name="Takai K."/>
            <person name="Zhang A.Q."/>
            <person name="Stepanauskas R."/>
        </authorList>
    </citation>
    <scope>NUCLEOTIDE SEQUENCE [LARGE SCALE GENOMIC DNA]</scope>
    <source>
        <strain evidence="2 3">D1b</strain>
    </source>
</reference>
<dbReference type="Proteomes" id="UP000527815">
    <property type="component" value="Unassembled WGS sequence"/>
</dbReference>
<name>A0A7K4N1N4_9ARCH</name>
<organism evidence="2 3">
    <name type="scientific">Marine Group I thaumarchaeote</name>
    <dbReference type="NCBI Taxonomy" id="2511932"/>
    <lineage>
        <taxon>Archaea</taxon>
        <taxon>Nitrososphaerota</taxon>
        <taxon>Marine Group I</taxon>
    </lineage>
</organism>